<evidence type="ECO:0000256" key="8">
    <source>
        <dbReference type="PIRSR" id="PIRSR602403-1"/>
    </source>
</evidence>
<dbReference type="PANTHER" id="PTHR24306">
    <property type="match status" value="1"/>
</dbReference>
<protein>
    <recommendedName>
        <fullName evidence="12">Cytochrome P450</fullName>
    </recommendedName>
</protein>
<dbReference type="PRINTS" id="PR00465">
    <property type="entry name" value="EP450IV"/>
</dbReference>
<evidence type="ECO:0000313" key="11">
    <source>
        <dbReference type="Proteomes" id="UP000245956"/>
    </source>
</evidence>
<proteinExistence type="inferred from homology"/>
<evidence type="ECO:0000256" key="9">
    <source>
        <dbReference type="SAM" id="MobiDB-lite"/>
    </source>
</evidence>
<dbReference type="PANTHER" id="PTHR24306:SF8">
    <property type="entry name" value="P450, PUTATIVE (EUROFUNG)-RELATED"/>
    <property type="match status" value="1"/>
</dbReference>
<keyword evidence="7" id="KW-0503">Monooxygenase</keyword>
<comment type="caution">
    <text evidence="10">The sequence shown here is derived from an EMBL/GenBank/DDBJ whole genome shotgun (WGS) entry which is preliminary data.</text>
</comment>
<dbReference type="InterPro" id="IPR002403">
    <property type="entry name" value="Cyt_P450_E_grp-IV"/>
</dbReference>
<reference evidence="10 11" key="1">
    <citation type="journal article" date="2016" name="Front. Microbiol.">
        <title>Genome and transcriptome sequences reveal the specific parasitism of the nematophagous Purpureocillium lilacinum 36-1.</title>
        <authorList>
            <person name="Xie J."/>
            <person name="Li S."/>
            <person name="Mo C."/>
            <person name="Xiao X."/>
            <person name="Peng D."/>
            <person name="Wang G."/>
            <person name="Xiao Y."/>
        </authorList>
    </citation>
    <scope>NUCLEOTIDE SEQUENCE [LARGE SCALE GENOMIC DNA]</scope>
    <source>
        <strain evidence="10 11">36-1</strain>
    </source>
</reference>
<feature type="region of interest" description="Disordered" evidence="9">
    <location>
        <begin position="48"/>
        <end position="90"/>
    </location>
</feature>
<dbReference type="GO" id="GO:0016705">
    <property type="term" value="F:oxidoreductase activity, acting on paired donors, with incorporation or reduction of molecular oxygen"/>
    <property type="evidence" value="ECO:0007669"/>
    <property type="project" value="InterPro"/>
</dbReference>
<evidence type="ECO:0000256" key="2">
    <source>
        <dbReference type="ARBA" id="ARBA00004389"/>
    </source>
</evidence>
<keyword evidence="4" id="KW-0443">Lipid metabolism</keyword>
<dbReference type="CDD" id="cd11040">
    <property type="entry name" value="CYP7_CYP8-like"/>
    <property type="match status" value="1"/>
</dbReference>
<comment type="subcellular location">
    <subcellularLocation>
        <location evidence="2">Endoplasmic reticulum membrane</location>
        <topology evidence="2">Single-pass membrane protein</topology>
    </subcellularLocation>
</comment>
<organism evidence="10 11">
    <name type="scientific">Purpureocillium lilacinum</name>
    <name type="common">Paecilomyces lilacinus</name>
    <dbReference type="NCBI Taxonomy" id="33203"/>
    <lineage>
        <taxon>Eukaryota</taxon>
        <taxon>Fungi</taxon>
        <taxon>Dikarya</taxon>
        <taxon>Ascomycota</taxon>
        <taxon>Pezizomycotina</taxon>
        <taxon>Sordariomycetes</taxon>
        <taxon>Hypocreomycetidae</taxon>
        <taxon>Hypocreales</taxon>
        <taxon>Ophiocordycipitaceae</taxon>
        <taxon>Purpureocillium</taxon>
    </lineage>
</organism>
<dbReference type="EMBL" id="LCWV01000022">
    <property type="protein sequence ID" value="PWI66826.1"/>
    <property type="molecule type" value="Genomic_DNA"/>
</dbReference>
<dbReference type="InterPro" id="IPR036396">
    <property type="entry name" value="Cyt_P450_sf"/>
</dbReference>
<dbReference type="Gene3D" id="1.10.630.10">
    <property type="entry name" value="Cytochrome P450"/>
    <property type="match status" value="1"/>
</dbReference>
<sequence length="720" mass="78647">MSQPNEWRLLHRAPSPTVSRRAARPVGGRDATQVASIVTDGATAVISARAQDTKDGNQPARLVGDPRMTAPPPSPVCPEHDGPAASLLHGAPVRPSLREDEPRDQRVLNATPSAGQFDCTNKTGEFSVGSEDLFHSGSIPGHRKGSKPAAVRTLHRCGRTMPQEASSATGILRQAAEQPPSSHALLIVAAAVVLWLCWSHSRGSHEPKASQLMPAYVPLEIGLSTILLQCKGLVSYLPFALRRRTGSLFGITRRHQILYNLPGVDKLFATGHRTLDTNPLGLSMVLRVFGGLVPPELRPNFPAMCKKLSTPVEKGFVNDEAATAALARADVPGKVGDLLSFSEEPASQRHWERAAKITVMAQPGTGRSAAVELDLENLLRDLGACISIPQLYGQDFLDRNPTLLDDFWKFDNHAFPLLVAGAPKWIPIKSFKEGVAARDRLHLALGGFFRRLDQLMNNESVDFDADMSDVSVVAKERNAAFKEFGVPIENRGKLETGTFWGQNANTQPLVFWFILYIYATPGLLEALRSEVEPCMAVTRDGAITQITRVDISALGRECPLLKSAMFETFRMVNEPTSIRYVARALLVPDGEHQHHLEAGTWISVPHAGIQHEPSIFPEPDQFIPDRFLEVDERSGKTVARYGRLRPWGAGVGICKGRTFAEKEILLIASCFITLWDMEPPGGGPWQVPGSVPGTGVARPNGAVRAVLKRRSHASWRPDVE</sequence>
<accession>A0A2U3DX64</accession>
<evidence type="ECO:0000256" key="3">
    <source>
        <dbReference type="ARBA" id="ARBA00010617"/>
    </source>
</evidence>
<comment type="cofactor">
    <cofactor evidence="1 8">
        <name>heme</name>
        <dbReference type="ChEBI" id="CHEBI:30413"/>
    </cofactor>
</comment>
<comment type="similarity">
    <text evidence="3">Belongs to the cytochrome P450 family.</text>
</comment>
<evidence type="ECO:0000256" key="5">
    <source>
        <dbReference type="ARBA" id="ARBA00022723"/>
    </source>
</evidence>
<dbReference type="GO" id="GO:0005789">
    <property type="term" value="C:endoplasmic reticulum membrane"/>
    <property type="evidence" value="ECO:0007669"/>
    <property type="project" value="UniProtKB-SubCell"/>
</dbReference>
<evidence type="ECO:0000256" key="7">
    <source>
        <dbReference type="ARBA" id="ARBA00023033"/>
    </source>
</evidence>
<dbReference type="AlphaFoldDB" id="A0A2U3DX64"/>
<keyword evidence="6 8" id="KW-0408">Iron</keyword>
<evidence type="ECO:0000256" key="6">
    <source>
        <dbReference type="ARBA" id="ARBA00023004"/>
    </source>
</evidence>
<dbReference type="GO" id="GO:0005506">
    <property type="term" value="F:iron ion binding"/>
    <property type="evidence" value="ECO:0007669"/>
    <property type="project" value="InterPro"/>
</dbReference>
<dbReference type="SUPFAM" id="SSF48264">
    <property type="entry name" value="Cytochrome P450"/>
    <property type="match status" value="1"/>
</dbReference>
<gene>
    <name evidence="10" type="ORF">PCL_04670</name>
</gene>
<dbReference type="GO" id="GO:0020037">
    <property type="term" value="F:heme binding"/>
    <property type="evidence" value="ECO:0007669"/>
    <property type="project" value="InterPro"/>
</dbReference>
<keyword evidence="4" id="KW-0444">Lipid biosynthesis</keyword>
<name>A0A2U3DX64_PURLI</name>
<dbReference type="InterPro" id="IPR001128">
    <property type="entry name" value="Cyt_P450"/>
</dbReference>
<dbReference type="Proteomes" id="UP000245956">
    <property type="component" value="Unassembled WGS sequence"/>
</dbReference>
<evidence type="ECO:0008006" key="12">
    <source>
        <dbReference type="Google" id="ProtNLM"/>
    </source>
</evidence>
<keyword evidence="5 8" id="KW-0479">Metal-binding</keyword>
<evidence type="ECO:0000256" key="1">
    <source>
        <dbReference type="ARBA" id="ARBA00001971"/>
    </source>
</evidence>
<dbReference type="Pfam" id="PF00067">
    <property type="entry name" value="p450"/>
    <property type="match status" value="1"/>
</dbReference>
<evidence type="ECO:0000313" key="10">
    <source>
        <dbReference type="EMBL" id="PWI66826.1"/>
    </source>
</evidence>
<keyword evidence="7" id="KW-0560">Oxidoreductase</keyword>
<keyword evidence="8" id="KW-0349">Heme</keyword>
<feature type="binding site" description="axial binding residue" evidence="8">
    <location>
        <position position="654"/>
    </location>
    <ligand>
        <name>heme</name>
        <dbReference type="ChEBI" id="CHEBI:30413"/>
    </ligand>
    <ligandPart>
        <name>Fe</name>
        <dbReference type="ChEBI" id="CHEBI:18248"/>
    </ligandPart>
</feature>
<evidence type="ECO:0000256" key="4">
    <source>
        <dbReference type="ARBA" id="ARBA00022516"/>
    </source>
</evidence>
<dbReference type="GO" id="GO:0004497">
    <property type="term" value="F:monooxygenase activity"/>
    <property type="evidence" value="ECO:0007669"/>
    <property type="project" value="UniProtKB-KW"/>
</dbReference>
<feature type="region of interest" description="Disordered" evidence="9">
    <location>
        <begin position="1"/>
        <end position="34"/>
    </location>
</feature>